<accession>A0A846MR04</accession>
<dbReference type="Proteomes" id="UP000537126">
    <property type="component" value="Unassembled WGS sequence"/>
</dbReference>
<dbReference type="InterPro" id="IPR011004">
    <property type="entry name" value="Trimer_LpxA-like_sf"/>
</dbReference>
<dbReference type="InterPro" id="IPR050179">
    <property type="entry name" value="Trans_hexapeptide_repeat"/>
</dbReference>
<gene>
    <name evidence="7" type="ORF">FHS56_001506</name>
</gene>
<feature type="active site" description="Proton acceptor" evidence="4">
    <location>
        <position position="143"/>
    </location>
</feature>
<feature type="site" description="Increases basicity of active site His" evidence="4">
    <location>
        <position position="144"/>
    </location>
</feature>
<evidence type="ECO:0000256" key="5">
    <source>
        <dbReference type="PIRSR" id="PIRSR620019-2"/>
    </source>
</evidence>
<evidence type="ECO:0000256" key="1">
    <source>
        <dbReference type="ARBA" id="ARBA00007274"/>
    </source>
</evidence>
<dbReference type="InterPro" id="IPR018357">
    <property type="entry name" value="Hexapep_transf_CS"/>
</dbReference>
<keyword evidence="8" id="KW-1185">Reference proteome</keyword>
<evidence type="ECO:0000256" key="4">
    <source>
        <dbReference type="PIRSR" id="PIRSR620019-1"/>
    </source>
</evidence>
<dbReference type="CDD" id="cd03360">
    <property type="entry name" value="LbH_AT_putative"/>
    <property type="match status" value="1"/>
</dbReference>
<comment type="similarity">
    <text evidence="1">Belongs to the transferase hexapeptide repeat family.</text>
</comment>
<sequence>MRKQKRSKEKHLVIVGKGGHAAVIADAAALSGIYATITQMEIDAQLIEQHPEQAAQMITEWQARHAPCAWIVGIGDNYRRAHLMTQIEKIYAVEWATVCHPNSVVAASAHIDAGSFVAAMAVVGVRCRIGRGCIVNHHASLDHDSQMEAYSSLAPGAITGGQVHIGSRSAIGLGARLIHRITIGNDTVVGAGALVLTSLPAGVVAYGVPAQIMRTRKIDEPYL</sequence>
<evidence type="ECO:0000313" key="8">
    <source>
        <dbReference type="Proteomes" id="UP000537126"/>
    </source>
</evidence>
<dbReference type="PANTHER" id="PTHR43300">
    <property type="entry name" value="ACETYLTRANSFERASE"/>
    <property type="match status" value="1"/>
</dbReference>
<dbReference type="PROSITE" id="PS00101">
    <property type="entry name" value="HEXAPEP_TRANSFERASES"/>
    <property type="match status" value="1"/>
</dbReference>
<dbReference type="Gene3D" id="3.40.50.20">
    <property type="match status" value="1"/>
</dbReference>
<organism evidence="7 8">
    <name type="scientific">Thermonema lapsum</name>
    <dbReference type="NCBI Taxonomy" id="28195"/>
    <lineage>
        <taxon>Bacteria</taxon>
        <taxon>Pseudomonadati</taxon>
        <taxon>Bacteroidota</taxon>
        <taxon>Cytophagia</taxon>
        <taxon>Cytophagales</taxon>
        <taxon>Thermonemataceae</taxon>
        <taxon>Thermonema</taxon>
    </lineage>
</organism>
<evidence type="ECO:0000259" key="6">
    <source>
        <dbReference type="Pfam" id="PF17836"/>
    </source>
</evidence>
<dbReference type="GO" id="GO:0016746">
    <property type="term" value="F:acyltransferase activity"/>
    <property type="evidence" value="ECO:0007669"/>
    <property type="project" value="UniProtKB-KW"/>
</dbReference>
<dbReference type="SUPFAM" id="SSF51161">
    <property type="entry name" value="Trimeric LpxA-like enzymes"/>
    <property type="match status" value="1"/>
</dbReference>
<keyword evidence="7" id="KW-0012">Acyltransferase</keyword>
<dbReference type="InterPro" id="IPR041561">
    <property type="entry name" value="PglD_N"/>
</dbReference>
<keyword evidence="3" id="KW-0677">Repeat</keyword>
<dbReference type="NCBIfam" id="TIGR03570">
    <property type="entry name" value="NeuD_NnaD"/>
    <property type="match status" value="1"/>
</dbReference>
<dbReference type="Pfam" id="PF17836">
    <property type="entry name" value="PglD_N"/>
    <property type="match status" value="1"/>
</dbReference>
<evidence type="ECO:0000313" key="7">
    <source>
        <dbReference type="EMBL" id="NIK73993.1"/>
    </source>
</evidence>
<dbReference type="PANTHER" id="PTHR43300:SF7">
    <property type="entry name" value="UDP-N-ACETYLBACILLOSAMINE N-ACETYLTRANSFERASE"/>
    <property type="match status" value="1"/>
</dbReference>
<dbReference type="Gene3D" id="2.160.10.10">
    <property type="entry name" value="Hexapeptide repeat proteins"/>
    <property type="match status" value="1"/>
</dbReference>
<dbReference type="InterPro" id="IPR020019">
    <property type="entry name" value="AcTrfase_PglD-like"/>
</dbReference>
<dbReference type="RefSeq" id="WP_166919245.1">
    <property type="nucleotide sequence ID" value="NZ_JAASRN010000002.1"/>
</dbReference>
<evidence type="ECO:0000256" key="2">
    <source>
        <dbReference type="ARBA" id="ARBA00022679"/>
    </source>
</evidence>
<keyword evidence="2 7" id="KW-0808">Transferase</keyword>
<protein>
    <submittedName>
        <fullName evidence="7">Sugar O-acyltransferase (Sialic acid O-acetyltransferase NeuD family)</fullName>
    </submittedName>
</protein>
<evidence type="ECO:0000256" key="3">
    <source>
        <dbReference type="ARBA" id="ARBA00022737"/>
    </source>
</evidence>
<name>A0A846MR04_9BACT</name>
<feature type="binding site" evidence="5">
    <location>
        <position position="75"/>
    </location>
    <ligand>
        <name>substrate</name>
    </ligand>
</feature>
<dbReference type="AlphaFoldDB" id="A0A846MR04"/>
<dbReference type="EMBL" id="JAASRN010000002">
    <property type="protein sequence ID" value="NIK73993.1"/>
    <property type="molecule type" value="Genomic_DNA"/>
</dbReference>
<feature type="domain" description="PglD N-terminal" evidence="6">
    <location>
        <begin position="12"/>
        <end position="86"/>
    </location>
</feature>
<proteinExistence type="inferred from homology"/>
<comment type="caution">
    <text evidence="7">The sequence shown here is derived from an EMBL/GenBank/DDBJ whole genome shotgun (WGS) entry which is preliminary data.</text>
</comment>
<reference evidence="7 8" key="1">
    <citation type="submission" date="2020-03" db="EMBL/GenBank/DDBJ databases">
        <title>Genomic Encyclopedia of Type Strains, Phase IV (KMG-IV): sequencing the most valuable type-strain genomes for metagenomic binning, comparative biology and taxonomic classification.</title>
        <authorList>
            <person name="Goeker M."/>
        </authorList>
    </citation>
    <scope>NUCLEOTIDE SEQUENCE [LARGE SCALE GENOMIC DNA]</scope>
    <source>
        <strain evidence="7 8">DSM 5718</strain>
    </source>
</reference>